<dbReference type="SMART" id="SM00028">
    <property type="entry name" value="TPR"/>
    <property type="match status" value="2"/>
</dbReference>
<evidence type="ECO:0000313" key="2">
    <source>
        <dbReference type="EMBL" id="CAF1321186.1"/>
    </source>
</evidence>
<dbReference type="InterPro" id="IPR011990">
    <property type="entry name" value="TPR-like_helical_dom_sf"/>
</dbReference>
<dbReference type="SUPFAM" id="SSF48452">
    <property type="entry name" value="TPR-like"/>
    <property type="match status" value="1"/>
</dbReference>
<dbReference type="Proteomes" id="UP000681722">
    <property type="component" value="Unassembled WGS sequence"/>
</dbReference>
<feature type="repeat" description="TPR" evidence="1">
    <location>
        <begin position="107"/>
        <end position="140"/>
    </location>
</feature>
<evidence type="ECO:0000313" key="3">
    <source>
        <dbReference type="EMBL" id="CAF4167046.1"/>
    </source>
</evidence>
<keyword evidence="1" id="KW-0802">TPR repeat</keyword>
<dbReference type="EMBL" id="CAJOBC010047719">
    <property type="protein sequence ID" value="CAF4167046.1"/>
    <property type="molecule type" value="Genomic_DNA"/>
</dbReference>
<dbReference type="PROSITE" id="PS50005">
    <property type="entry name" value="TPR"/>
    <property type="match status" value="1"/>
</dbReference>
<dbReference type="Proteomes" id="UP000663829">
    <property type="component" value="Unassembled WGS sequence"/>
</dbReference>
<gene>
    <name evidence="2" type="ORF">GPM918_LOCUS29480</name>
    <name evidence="3" type="ORF">SRO942_LOCUS30058</name>
</gene>
<dbReference type="EMBL" id="CAJNOQ010013412">
    <property type="protein sequence ID" value="CAF1321186.1"/>
    <property type="molecule type" value="Genomic_DNA"/>
</dbReference>
<organism evidence="2 4">
    <name type="scientific">Didymodactylos carnosus</name>
    <dbReference type="NCBI Taxonomy" id="1234261"/>
    <lineage>
        <taxon>Eukaryota</taxon>
        <taxon>Metazoa</taxon>
        <taxon>Spiralia</taxon>
        <taxon>Gnathifera</taxon>
        <taxon>Rotifera</taxon>
        <taxon>Eurotatoria</taxon>
        <taxon>Bdelloidea</taxon>
        <taxon>Philodinida</taxon>
        <taxon>Philodinidae</taxon>
        <taxon>Didymodactylos</taxon>
    </lineage>
</organism>
<dbReference type="Gene3D" id="1.25.40.10">
    <property type="entry name" value="Tetratricopeptide repeat domain"/>
    <property type="match status" value="1"/>
</dbReference>
<keyword evidence="4" id="KW-1185">Reference proteome</keyword>
<reference evidence="2" key="1">
    <citation type="submission" date="2021-02" db="EMBL/GenBank/DDBJ databases">
        <authorList>
            <person name="Nowell W R."/>
        </authorList>
    </citation>
    <scope>NUCLEOTIDE SEQUENCE</scope>
</reference>
<accession>A0A815F619</accession>
<dbReference type="InterPro" id="IPR019734">
    <property type="entry name" value="TPR_rpt"/>
</dbReference>
<comment type="caution">
    <text evidence="2">The sequence shown here is derived from an EMBL/GenBank/DDBJ whole genome shotgun (WGS) entry which is preliminary data.</text>
</comment>
<protein>
    <recommendedName>
        <fullName evidence="5">Tetratricopeptide repeat protein</fullName>
    </recommendedName>
</protein>
<sequence length="165" mass="19587">MIEQRSDFDDEMTITSINDSICWYYILIDDYLTALHYCQKLLLIYKRFKSNNKQHYIEGYVKTCGRLGLILYKLDDYIESFTYCIKSINTYNDCLKSLYIVLNTAIADVYAILADIYFKFNEISLAYNCYLEALKLFHRNTDPDSLSHKGIKRVHKLLKQLKHMN</sequence>
<evidence type="ECO:0000313" key="4">
    <source>
        <dbReference type="Proteomes" id="UP000663829"/>
    </source>
</evidence>
<evidence type="ECO:0008006" key="5">
    <source>
        <dbReference type="Google" id="ProtNLM"/>
    </source>
</evidence>
<name>A0A815F619_9BILA</name>
<proteinExistence type="predicted"/>
<evidence type="ECO:0000256" key="1">
    <source>
        <dbReference type="PROSITE-ProRule" id="PRU00339"/>
    </source>
</evidence>
<dbReference type="AlphaFoldDB" id="A0A815F619"/>